<feature type="chain" id="PRO_5046340574" description="Cupin type-1 domain-containing protein" evidence="6">
    <location>
        <begin position="24"/>
        <end position="235"/>
    </location>
</feature>
<reference evidence="8" key="1">
    <citation type="submission" date="2022-10" db="EMBL/GenBank/DDBJ databases">
        <title>Culturing micro-colonial fungi from biological soil crusts in the Mojave desert and describing Neophaeococcomyces mojavensis, and introducing the new genera and species Taxawa tesnikishii.</title>
        <authorList>
            <person name="Kurbessoian T."/>
            <person name="Stajich J.E."/>
        </authorList>
    </citation>
    <scope>NUCLEOTIDE SEQUENCE</scope>
    <source>
        <strain evidence="8">TK_1</strain>
    </source>
</reference>
<accession>A0ABQ9NR08</accession>
<keyword evidence="5" id="KW-0464">Manganese</keyword>
<dbReference type="InterPro" id="IPR014710">
    <property type="entry name" value="RmlC-like_jellyroll"/>
</dbReference>
<evidence type="ECO:0000256" key="3">
    <source>
        <dbReference type="ARBA" id="ARBA00022525"/>
    </source>
</evidence>
<dbReference type="Gene3D" id="2.60.120.10">
    <property type="entry name" value="Jelly Rolls"/>
    <property type="match status" value="1"/>
</dbReference>
<keyword evidence="4" id="KW-0479">Metal-binding</keyword>
<dbReference type="Proteomes" id="UP001172684">
    <property type="component" value="Unassembled WGS sequence"/>
</dbReference>
<dbReference type="EMBL" id="JAPDRL010000035">
    <property type="protein sequence ID" value="KAJ9664859.1"/>
    <property type="molecule type" value="Genomic_DNA"/>
</dbReference>
<name>A0ABQ9NR08_9PEZI</name>
<evidence type="ECO:0000313" key="8">
    <source>
        <dbReference type="EMBL" id="KAJ9664859.1"/>
    </source>
</evidence>
<protein>
    <recommendedName>
        <fullName evidence="7">Cupin type-1 domain-containing protein</fullName>
    </recommendedName>
</protein>
<comment type="subcellular location">
    <subcellularLocation>
        <location evidence="1">Secreted</location>
    </subcellularLocation>
</comment>
<feature type="domain" description="Cupin type-1" evidence="7">
    <location>
        <begin position="56"/>
        <end position="189"/>
    </location>
</feature>
<dbReference type="InterPro" id="IPR011051">
    <property type="entry name" value="RmlC_Cupin_sf"/>
</dbReference>
<evidence type="ECO:0000256" key="4">
    <source>
        <dbReference type="ARBA" id="ARBA00022723"/>
    </source>
</evidence>
<dbReference type="SUPFAM" id="SSF51182">
    <property type="entry name" value="RmlC-like cupins"/>
    <property type="match status" value="1"/>
</dbReference>
<dbReference type="InterPro" id="IPR006045">
    <property type="entry name" value="Cupin_1"/>
</dbReference>
<gene>
    <name evidence="8" type="ORF">H2201_005080</name>
</gene>
<evidence type="ECO:0000256" key="5">
    <source>
        <dbReference type="ARBA" id="ARBA00023211"/>
    </source>
</evidence>
<evidence type="ECO:0000256" key="6">
    <source>
        <dbReference type="SAM" id="SignalP"/>
    </source>
</evidence>
<evidence type="ECO:0000313" key="9">
    <source>
        <dbReference type="Proteomes" id="UP001172684"/>
    </source>
</evidence>
<evidence type="ECO:0000256" key="1">
    <source>
        <dbReference type="ARBA" id="ARBA00004613"/>
    </source>
</evidence>
<evidence type="ECO:0000259" key="7">
    <source>
        <dbReference type="SMART" id="SM00835"/>
    </source>
</evidence>
<dbReference type="PANTHER" id="PTHR31238">
    <property type="entry name" value="GERMIN-LIKE PROTEIN SUBFAMILY 3 MEMBER 3"/>
    <property type="match status" value="1"/>
</dbReference>
<dbReference type="PRINTS" id="PR00325">
    <property type="entry name" value="GERMIN"/>
</dbReference>
<dbReference type="CDD" id="cd02241">
    <property type="entry name" value="cupin_OxOx"/>
    <property type="match status" value="1"/>
</dbReference>
<keyword evidence="6" id="KW-0732">Signal</keyword>
<dbReference type="SMART" id="SM00835">
    <property type="entry name" value="Cupin_1"/>
    <property type="match status" value="1"/>
</dbReference>
<sequence length="235" mass="25157">MFSLVKSTIGLLAVSLLMSGGLAVDKIVNSKLVADLRSAATVNDANHLLAQKDWTYDFTKHEHYSFAPGGVINANAATFPAVTGYGMSMAILNLGPCSMLHAHHHPRADNFVFAAHGHTRTFMLQENGAPLVTAELTPGQMTIFPRGSLHSMQNLGCENAQLVSAMNAEDAGTQNHLHSLFQIPMENLEAIFGYPDIDLNDTFAHMAPVGTGAIWGPRDCLARCGLMADGKPLSS</sequence>
<dbReference type="Pfam" id="PF00190">
    <property type="entry name" value="Cupin_1"/>
    <property type="match status" value="1"/>
</dbReference>
<proteinExistence type="inferred from homology"/>
<keyword evidence="9" id="KW-1185">Reference proteome</keyword>
<feature type="signal peptide" evidence="6">
    <location>
        <begin position="1"/>
        <end position="23"/>
    </location>
</feature>
<comment type="similarity">
    <text evidence="2">Belongs to the germin family.</text>
</comment>
<organism evidence="8 9">
    <name type="scientific">Coniosporium apollinis</name>
    <dbReference type="NCBI Taxonomy" id="61459"/>
    <lineage>
        <taxon>Eukaryota</taxon>
        <taxon>Fungi</taxon>
        <taxon>Dikarya</taxon>
        <taxon>Ascomycota</taxon>
        <taxon>Pezizomycotina</taxon>
        <taxon>Dothideomycetes</taxon>
        <taxon>Dothideomycetes incertae sedis</taxon>
        <taxon>Coniosporium</taxon>
    </lineage>
</organism>
<evidence type="ECO:0000256" key="2">
    <source>
        <dbReference type="ARBA" id="ARBA00007456"/>
    </source>
</evidence>
<dbReference type="InterPro" id="IPR001929">
    <property type="entry name" value="Germin"/>
</dbReference>
<comment type="caution">
    <text evidence="8">The sequence shown here is derived from an EMBL/GenBank/DDBJ whole genome shotgun (WGS) entry which is preliminary data.</text>
</comment>
<keyword evidence="3" id="KW-0964">Secreted</keyword>